<feature type="transmembrane region" description="Helical" evidence="1">
    <location>
        <begin position="148"/>
        <end position="166"/>
    </location>
</feature>
<dbReference type="PANTHER" id="PTHR15907">
    <property type="entry name" value="DUF614 FAMILY PROTEIN-RELATED"/>
    <property type="match status" value="1"/>
</dbReference>
<keyword evidence="1" id="KW-0472">Membrane</keyword>
<dbReference type="GeneID" id="36400633"/>
<dbReference type="OrthoDB" id="1045822at2759"/>
<dbReference type="EMBL" id="CCYD01002887">
    <property type="protein sequence ID" value="CEG48104.1"/>
    <property type="molecule type" value="Genomic_DNA"/>
</dbReference>
<evidence type="ECO:0000313" key="3">
    <source>
        <dbReference type="Proteomes" id="UP000054928"/>
    </source>
</evidence>
<protein>
    <submittedName>
        <fullName evidence="2">Uncharacterized protein family Cys-rich</fullName>
    </submittedName>
</protein>
<dbReference type="Pfam" id="PF04749">
    <property type="entry name" value="PLAC8"/>
    <property type="match status" value="1"/>
</dbReference>
<keyword evidence="3" id="KW-1185">Reference proteome</keyword>
<dbReference type="OMA" id="FCPCVAL"/>
<dbReference type="NCBIfam" id="TIGR01571">
    <property type="entry name" value="A_thal_Cys_rich"/>
    <property type="match status" value="1"/>
</dbReference>
<dbReference type="AlphaFoldDB" id="A0A0P1B091"/>
<dbReference type="Proteomes" id="UP000054928">
    <property type="component" value="Unassembled WGS sequence"/>
</dbReference>
<keyword evidence="1" id="KW-1133">Transmembrane helix</keyword>
<keyword evidence="1" id="KW-0812">Transmembrane</keyword>
<dbReference type="RefSeq" id="XP_024584473.1">
    <property type="nucleotide sequence ID" value="XM_024719145.1"/>
</dbReference>
<organism evidence="2 3">
    <name type="scientific">Plasmopara halstedii</name>
    <name type="common">Downy mildew of sunflower</name>
    <dbReference type="NCBI Taxonomy" id="4781"/>
    <lineage>
        <taxon>Eukaryota</taxon>
        <taxon>Sar</taxon>
        <taxon>Stramenopiles</taxon>
        <taxon>Oomycota</taxon>
        <taxon>Peronosporomycetes</taxon>
        <taxon>Peronosporales</taxon>
        <taxon>Peronosporaceae</taxon>
        <taxon>Plasmopara</taxon>
    </lineage>
</organism>
<evidence type="ECO:0000313" key="2">
    <source>
        <dbReference type="EMBL" id="CEG48104.1"/>
    </source>
</evidence>
<sequence>MEIDPRSTRAQFTNMMTPAEVASLQATRTEISPLPAIASEMDTPRGPEYIAGDGVPTGAWAAGLFDYFDNLVPNCCMVTFCPCVALAQLATRLGVAPYKMMLSLLVFASLVLTMGILVWAIAKETYHSVNELNNGTHQNHDEVADGTFVMIMLSLYMLLLGFICHLRTTTRKRFHLPGNALTDCLSSWCFPCCTVAQLRTHVRSYQPGNCTFGPPSVLQAYPEKSYAV</sequence>
<reference evidence="3" key="1">
    <citation type="submission" date="2014-09" db="EMBL/GenBank/DDBJ databases">
        <authorList>
            <person name="Sharma Rahul"/>
            <person name="Thines Marco"/>
        </authorList>
    </citation>
    <scope>NUCLEOTIDE SEQUENCE [LARGE SCALE GENOMIC DNA]</scope>
</reference>
<proteinExistence type="predicted"/>
<name>A0A0P1B091_PLAHL</name>
<feature type="transmembrane region" description="Helical" evidence="1">
    <location>
        <begin position="102"/>
        <end position="122"/>
    </location>
</feature>
<dbReference type="STRING" id="4781.A0A0P1B091"/>
<accession>A0A0P1B091</accession>
<evidence type="ECO:0000256" key="1">
    <source>
        <dbReference type="SAM" id="Phobius"/>
    </source>
</evidence>
<dbReference type="InterPro" id="IPR006461">
    <property type="entry name" value="PLAC_motif_containing"/>
</dbReference>